<reference evidence="2 3" key="1">
    <citation type="journal article" date="2018" name="J. Microbiol.">
        <title>Bacillus spongiae sp. nov., isolated from sponge of Jeju Island.</title>
        <authorList>
            <person name="Lee G.E."/>
            <person name="Im W.T."/>
            <person name="Park J.S."/>
        </authorList>
    </citation>
    <scope>NUCLEOTIDE SEQUENCE [LARGE SCALE GENOMIC DNA]</scope>
    <source>
        <strain evidence="2 3">135PIL107-10</strain>
    </source>
</reference>
<organism evidence="2 3">
    <name type="scientific">Bacillus spongiae</name>
    <dbReference type="NCBI Taxonomy" id="2683610"/>
    <lineage>
        <taxon>Bacteria</taxon>
        <taxon>Bacillati</taxon>
        <taxon>Bacillota</taxon>
        <taxon>Bacilli</taxon>
        <taxon>Bacillales</taxon>
        <taxon>Bacillaceae</taxon>
        <taxon>Bacillus</taxon>
    </lineage>
</organism>
<protein>
    <submittedName>
        <fullName evidence="2">Stage II sporulation protein P</fullName>
    </submittedName>
</protein>
<name>A0ABU8HCA1_9BACI</name>
<dbReference type="EMBL" id="JBBAXC010000005">
    <property type="protein sequence ID" value="MEI5906902.1"/>
    <property type="molecule type" value="Genomic_DNA"/>
</dbReference>
<keyword evidence="1" id="KW-1133">Transmembrane helix</keyword>
<proteinExistence type="predicted"/>
<evidence type="ECO:0000313" key="3">
    <source>
        <dbReference type="Proteomes" id="UP001312865"/>
    </source>
</evidence>
<comment type="caution">
    <text evidence="2">The sequence shown here is derived from an EMBL/GenBank/DDBJ whole genome shotgun (WGS) entry which is preliminary data.</text>
</comment>
<keyword evidence="1" id="KW-0472">Membrane</keyword>
<dbReference type="Pfam" id="PF07454">
    <property type="entry name" value="SpoIIP"/>
    <property type="match status" value="1"/>
</dbReference>
<dbReference type="NCBIfam" id="TIGR02867">
    <property type="entry name" value="spore_II_P"/>
    <property type="match status" value="1"/>
</dbReference>
<dbReference type="InterPro" id="IPR010897">
    <property type="entry name" value="Spore_II_P"/>
</dbReference>
<dbReference type="Proteomes" id="UP001312865">
    <property type="component" value="Unassembled WGS sequence"/>
</dbReference>
<evidence type="ECO:0000313" key="2">
    <source>
        <dbReference type="EMBL" id="MEI5906902.1"/>
    </source>
</evidence>
<evidence type="ECO:0000256" key="1">
    <source>
        <dbReference type="SAM" id="Phobius"/>
    </source>
</evidence>
<accession>A0ABU8HCA1</accession>
<feature type="transmembrane region" description="Helical" evidence="1">
    <location>
        <begin position="47"/>
        <end position="65"/>
    </location>
</feature>
<dbReference type="RefSeq" id="WP_336586344.1">
    <property type="nucleotide sequence ID" value="NZ_JBBAXC010000005.1"/>
</dbReference>
<keyword evidence="3" id="KW-1185">Reference proteome</keyword>
<keyword evidence="1" id="KW-0812">Transmembrane</keyword>
<sequence length="301" mass="34812">MPTEKDLLQLIKESNTVVPREEFVLNTKSLLEKKARKKEKRRKYKKWSIASISVFISMMSGWWLVSGANFEKISNSLASIEHKDPPVMVDQTKDPLVYIYHTHNQETFNPELSAEYAYDESYNISLAGERLLEQLKSYDIVAIHDKTDVMGIAKERGLSFQDLYEISREGLLKQIRNHDSIDMVFDIHRDSQTKDITTKKMDGIEYGKVFFIVSPASPYYEENVKFAESLHNELEKEYPGLSRGIMHKESHGTQKAYNQDLLAKSLIVEIGGYENKMEDIYRTVDIMAEAIKEVVKLEKLN</sequence>
<gene>
    <name evidence="2" type="primary">spoIIP</name>
    <name evidence="2" type="ORF">WAK64_07495</name>
</gene>